<dbReference type="SUPFAM" id="SSF56784">
    <property type="entry name" value="HAD-like"/>
    <property type="match status" value="2"/>
</dbReference>
<dbReference type="PANTHER" id="PTHR43768:SF3">
    <property type="entry name" value="TREHALOSE 6-PHOSPHATE PHOSPHATASE"/>
    <property type="match status" value="1"/>
</dbReference>
<gene>
    <name evidence="6" type="primary">otsB</name>
    <name evidence="6" type="ORF">QWZ15_02495</name>
</gene>
<dbReference type="EMBL" id="JAUFQS010000003">
    <property type="protein sequence ID" value="MDN3686688.1"/>
    <property type="molecule type" value="Genomic_DNA"/>
</dbReference>
<dbReference type="SFLD" id="SFLDG01129">
    <property type="entry name" value="C1.5:_HAD__Beta-PGM__Phosphata"/>
    <property type="match status" value="1"/>
</dbReference>
<name>A0ABT8C4H4_9BACT</name>
<evidence type="ECO:0000256" key="5">
    <source>
        <dbReference type="RuleBase" id="RU361117"/>
    </source>
</evidence>
<evidence type="ECO:0000256" key="4">
    <source>
        <dbReference type="ARBA" id="ARBA00022801"/>
    </source>
</evidence>
<comment type="caution">
    <text evidence="6">The sequence shown here is derived from an EMBL/GenBank/DDBJ whole genome shotgun (WGS) entry which is preliminary data.</text>
</comment>
<dbReference type="InterPro" id="IPR010976">
    <property type="entry name" value="B-phosphoglucomutase_hydrolase"/>
</dbReference>
<comment type="similarity">
    <text evidence="3 5">Belongs to the trehalose phosphatase family.</text>
</comment>
<evidence type="ECO:0000256" key="3">
    <source>
        <dbReference type="ARBA" id="ARBA00008770"/>
    </source>
</evidence>
<dbReference type="InterPro" id="IPR023198">
    <property type="entry name" value="PGP-like_dom2"/>
</dbReference>
<dbReference type="NCBIfam" id="TIGR01484">
    <property type="entry name" value="HAD-SF-IIB"/>
    <property type="match status" value="1"/>
</dbReference>
<keyword evidence="5" id="KW-0460">Magnesium</keyword>
<dbReference type="GO" id="GO:0004805">
    <property type="term" value="F:trehalose-phosphatase activity"/>
    <property type="evidence" value="ECO:0007669"/>
    <property type="project" value="UniProtKB-EC"/>
</dbReference>
<reference evidence="7" key="1">
    <citation type="journal article" date="2019" name="Int. J. Syst. Evol. Microbiol.">
        <title>The Global Catalogue of Microorganisms (GCM) 10K type strain sequencing project: providing services to taxonomists for standard genome sequencing and annotation.</title>
        <authorList>
            <consortium name="The Broad Institute Genomics Platform"/>
            <consortium name="The Broad Institute Genome Sequencing Center for Infectious Disease"/>
            <person name="Wu L."/>
            <person name="Ma J."/>
        </authorList>
    </citation>
    <scope>NUCLEOTIDE SEQUENCE [LARGE SCALE GENOMIC DNA]</scope>
    <source>
        <strain evidence="7">CECT 7706</strain>
    </source>
</reference>
<accession>A0ABT8C4H4</accession>
<keyword evidence="7" id="KW-1185">Reference proteome</keyword>
<evidence type="ECO:0000313" key="7">
    <source>
        <dbReference type="Proteomes" id="UP001236663"/>
    </source>
</evidence>
<comment type="pathway">
    <text evidence="1 5">Glycan biosynthesis; trehalose biosynthesis.</text>
</comment>
<organism evidence="6 7">
    <name type="scientific">Cyclobacterium jeungdonense</name>
    <dbReference type="NCBI Taxonomy" id="708087"/>
    <lineage>
        <taxon>Bacteria</taxon>
        <taxon>Pseudomonadati</taxon>
        <taxon>Bacteroidota</taxon>
        <taxon>Cytophagia</taxon>
        <taxon>Cytophagales</taxon>
        <taxon>Cyclobacteriaceae</taxon>
        <taxon>Cyclobacterium</taxon>
    </lineage>
</organism>
<dbReference type="InterPro" id="IPR003337">
    <property type="entry name" value="Trehalose_PPase"/>
</dbReference>
<dbReference type="Pfam" id="PF00702">
    <property type="entry name" value="Hydrolase"/>
    <property type="match status" value="1"/>
</dbReference>
<dbReference type="SFLD" id="SFLDS00003">
    <property type="entry name" value="Haloacid_Dehalogenase"/>
    <property type="match status" value="1"/>
</dbReference>
<dbReference type="CDD" id="cd01627">
    <property type="entry name" value="HAD_TPP"/>
    <property type="match status" value="1"/>
</dbReference>
<dbReference type="InterPro" id="IPR006379">
    <property type="entry name" value="HAD-SF_hydro_IIB"/>
</dbReference>
<dbReference type="InterPro" id="IPR023214">
    <property type="entry name" value="HAD_sf"/>
</dbReference>
<comment type="catalytic activity">
    <reaction evidence="5">
        <text>alpha,alpha-trehalose 6-phosphate + H2O = alpha,alpha-trehalose + phosphate</text>
        <dbReference type="Rhea" id="RHEA:23420"/>
        <dbReference type="ChEBI" id="CHEBI:15377"/>
        <dbReference type="ChEBI" id="CHEBI:16551"/>
        <dbReference type="ChEBI" id="CHEBI:43474"/>
        <dbReference type="ChEBI" id="CHEBI:58429"/>
        <dbReference type="EC" id="3.1.3.12"/>
    </reaction>
</comment>
<dbReference type="RefSeq" id="WP_163384835.1">
    <property type="nucleotide sequence ID" value="NZ_JAUFQS010000003.1"/>
</dbReference>
<dbReference type="PANTHER" id="PTHR43768">
    <property type="entry name" value="TREHALOSE 6-PHOSPHATE PHOSPHATASE"/>
    <property type="match status" value="1"/>
</dbReference>
<dbReference type="Pfam" id="PF02358">
    <property type="entry name" value="Trehalose_PPase"/>
    <property type="match status" value="1"/>
</dbReference>
<dbReference type="Proteomes" id="UP001236663">
    <property type="component" value="Unassembled WGS sequence"/>
</dbReference>
<dbReference type="Gene3D" id="1.10.150.240">
    <property type="entry name" value="Putative phosphatase, domain 2"/>
    <property type="match status" value="1"/>
</dbReference>
<dbReference type="NCBIfam" id="TIGR01509">
    <property type="entry name" value="HAD-SF-IA-v3"/>
    <property type="match status" value="1"/>
</dbReference>
<sequence>MSKKVPPTIQAIILDMDGVITDSARLHAKAWKQMFDEYLEKVQGKNFDPLDIGKDYKRYIDGVSRHDGVRAFLESRQIALTEGNPEDDPEVDSIVGLGKRKNNIFLDLMETEGVEVFPDTLEMVKKWKKEGIKLAVISASRNCRRILEAADMLRWFDIRIDGEIAREQQIPGKPAPDVFIKAMEDLNADLDRTLIIEDAIAGIKAGKKGGFPVVVGVARNGEDEALRNAGADIVVHELTELENIMETLKKPRETATLPHALESFQDIITDIEGKRPVLFFDYDGTLTPIVEDPNAAELAPDRKKIIQQLSDQFTIAIISGRGLADLKSKVGLQRLIYAGSHGFEISGPNGLEMQYEPGKEILPILDEVESKLKKRVEAIDGCEVERKKYAIAVHYRQVEAGKVAEVENAVEEVLDGQQRLKIGKGKKILELKPDLDWHKGHALNWLLNELDLAAAQNHPIFIGDDITDEDALKALKGTGILVGSHGQKTYADYRLKDTGEVYGFLEELGNWDKGNS</sequence>
<proteinExistence type="inferred from homology"/>
<dbReference type="EC" id="3.1.3.12" evidence="5"/>
<comment type="function">
    <text evidence="5">Removes the phosphate from trehalose 6-phosphate to produce free trehalose.</text>
</comment>
<evidence type="ECO:0000256" key="1">
    <source>
        <dbReference type="ARBA" id="ARBA00005199"/>
    </source>
</evidence>
<dbReference type="InterPro" id="IPR044651">
    <property type="entry name" value="OTSB-like"/>
</dbReference>
<dbReference type="Gene3D" id="3.30.70.1020">
    <property type="entry name" value="Trehalose-6-phosphate phosphatase related protein, domain 2"/>
    <property type="match status" value="1"/>
</dbReference>
<dbReference type="InterPro" id="IPR006439">
    <property type="entry name" value="HAD-SF_hydro_IA"/>
</dbReference>
<dbReference type="NCBIfam" id="TIGR00685">
    <property type="entry name" value="T6PP"/>
    <property type="match status" value="1"/>
</dbReference>
<keyword evidence="4 5" id="KW-0378">Hydrolase</keyword>
<comment type="similarity">
    <text evidence="2">Belongs to the HAD-like hydrolase superfamily. CbbY/CbbZ/Gph/YieH family.</text>
</comment>
<evidence type="ECO:0000313" key="6">
    <source>
        <dbReference type="EMBL" id="MDN3686688.1"/>
    </source>
</evidence>
<dbReference type="NCBIfam" id="TIGR02009">
    <property type="entry name" value="PGMB-YQAB-SF"/>
    <property type="match status" value="1"/>
</dbReference>
<evidence type="ECO:0000256" key="2">
    <source>
        <dbReference type="ARBA" id="ARBA00006171"/>
    </source>
</evidence>
<protein>
    <recommendedName>
        <fullName evidence="5">Trehalose 6-phosphate phosphatase</fullName>
        <ecNumber evidence="5">3.1.3.12</ecNumber>
    </recommendedName>
</protein>
<dbReference type="Gene3D" id="3.40.50.1000">
    <property type="entry name" value="HAD superfamily/HAD-like"/>
    <property type="match status" value="2"/>
</dbReference>
<comment type="cofactor">
    <cofactor evidence="5">
        <name>Mg(2+)</name>
        <dbReference type="ChEBI" id="CHEBI:18420"/>
    </cofactor>
</comment>
<keyword evidence="5" id="KW-0479">Metal-binding</keyword>
<dbReference type="InterPro" id="IPR036412">
    <property type="entry name" value="HAD-like_sf"/>
</dbReference>